<evidence type="ECO:0000256" key="2">
    <source>
        <dbReference type="ARBA" id="ARBA00022729"/>
    </source>
</evidence>
<dbReference type="OrthoDB" id="117402at2"/>
<dbReference type="Pfam" id="PF13462">
    <property type="entry name" value="Thioredoxin_4"/>
    <property type="match status" value="1"/>
</dbReference>
<comment type="similarity">
    <text evidence="1">Belongs to the thioredoxin family. DsbA subfamily.</text>
</comment>
<evidence type="ECO:0000313" key="7">
    <source>
        <dbReference type="Proteomes" id="UP000246303"/>
    </source>
</evidence>
<accession>A0A2V3DVW0</accession>
<dbReference type="InterPro" id="IPR012336">
    <property type="entry name" value="Thioredoxin-like_fold"/>
</dbReference>
<dbReference type="EMBL" id="QHLZ01000001">
    <property type="protein sequence ID" value="PXA69441.1"/>
    <property type="molecule type" value="Genomic_DNA"/>
</dbReference>
<dbReference type="InterPro" id="IPR013766">
    <property type="entry name" value="Thioredoxin_domain"/>
</dbReference>
<organism evidence="6 7">
    <name type="scientific">Arthrobacter psychrochitiniphilus</name>
    <dbReference type="NCBI Taxonomy" id="291045"/>
    <lineage>
        <taxon>Bacteria</taxon>
        <taxon>Bacillati</taxon>
        <taxon>Actinomycetota</taxon>
        <taxon>Actinomycetes</taxon>
        <taxon>Micrococcales</taxon>
        <taxon>Micrococcaceae</taxon>
        <taxon>Arthrobacter</taxon>
    </lineage>
</organism>
<dbReference type="PANTHER" id="PTHR13887:SF14">
    <property type="entry name" value="DISULFIDE BOND FORMATION PROTEIN D"/>
    <property type="match status" value="1"/>
</dbReference>
<keyword evidence="2" id="KW-0732">Signal</keyword>
<keyword evidence="3" id="KW-0560">Oxidoreductase</keyword>
<dbReference type="SUPFAM" id="SSF52833">
    <property type="entry name" value="Thioredoxin-like"/>
    <property type="match status" value="1"/>
</dbReference>
<keyword evidence="5" id="KW-0676">Redox-active center</keyword>
<dbReference type="PANTHER" id="PTHR13887">
    <property type="entry name" value="GLUTATHIONE S-TRANSFERASE KAPPA"/>
    <property type="match status" value="1"/>
</dbReference>
<sequence length="246" mass="25943">MNTQKTSTKKTRNVVLALVLGAVVILAIVFAGAAANENRLKPAGTGSNALGESNLPAAEQAPDVKLERRISGDPMALGAVDAPVVMIEYSDYRCPFCGVYARKTQPEIIQKYVDSGQLRIEWRDLPVLGEASVNAAVAARAAGEQGLFWEFNQAVYAGAPEKGKAELSEAELLKFAQKAGVPDLAKFSADSKSPELLALVKADLSEGTALGLNSTPTFVINNEAIPGAQPMEVFSEVIDAALAKAK</sequence>
<evidence type="ECO:0000313" key="6">
    <source>
        <dbReference type="EMBL" id="PXA69441.1"/>
    </source>
</evidence>
<evidence type="ECO:0000256" key="5">
    <source>
        <dbReference type="ARBA" id="ARBA00023284"/>
    </source>
</evidence>
<gene>
    <name evidence="6" type="ORF">CVS29_02510</name>
</gene>
<evidence type="ECO:0000256" key="3">
    <source>
        <dbReference type="ARBA" id="ARBA00023002"/>
    </source>
</evidence>
<dbReference type="Gene3D" id="3.40.30.10">
    <property type="entry name" value="Glutaredoxin"/>
    <property type="match status" value="1"/>
</dbReference>
<evidence type="ECO:0000256" key="4">
    <source>
        <dbReference type="ARBA" id="ARBA00023157"/>
    </source>
</evidence>
<dbReference type="GO" id="GO:0016491">
    <property type="term" value="F:oxidoreductase activity"/>
    <property type="evidence" value="ECO:0007669"/>
    <property type="project" value="UniProtKB-KW"/>
</dbReference>
<dbReference type="PROSITE" id="PS51352">
    <property type="entry name" value="THIOREDOXIN_2"/>
    <property type="match status" value="1"/>
</dbReference>
<dbReference type="Proteomes" id="UP000246303">
    <property type="component" value="Unassembled WGS sequence"/>
</dbReference>
<dbReference type="AlphaFoldDB" id="A0A2V3DVW0"/>
<proteinExistence type="inferred from homology"/>
<reference evidence="6 7" key="1">
    <citation type="submission" date="2018-05" db="EMBL/GenBank/DDBJ databases">
        <title>Genetic diversity of glacier-inhabiting Cryobacterium bacteria in China and description of Cryobacterium mengkeensis sp. nov. and Arthrobacter glacialis sp. nov.</title>
        <authorList>
            <person name="Liu Q."/>
            <person name="Xin Y.-H."/>
        </authorList>
    </citation>
    <scope>NUCLEOTIDE SEQUENCE [LARGE SCALE GENOMIC DNA]</scope>
    <source>
        <strain evidence="6 7">GP3</strain>
    </source>
</reference>
<protein>
    <submittedName>
        <fullName evidence="6">Disulfide bond formation protein</fullName>
    </submittedName>
</protein>
<dbReference type="RefSeq" id="WP_110104726.1">
    <property type="nucleotide sequence ID" value="NZ_JACBZZ010000001.1"/>
</dbReference>
<keyword evidence="4" id="KW-1015">Disulfide bond</keyword>
<dbReference type="InterPro" id="IPR036249">
    <property type="entry name" value="Thioredoxin-like_sf"/>
</dbReference>
<evidence type="ECO:0000256" key="1">
    <source>
        <dbReference type="ARBA" id="ARBA00005791"/>
    </source>
</evidence>
<keyword evidence="7" id="KW-1185">Reference proteome</keyword>
<comment type="caution">
    <text evidence="6">The sequence shown here is derived from an EMBL/GenBank/DDBJ whole genome shotgun (WGS) entry which is preliminary data.</text>
</comment>
<name>A0A2V3DVW0_9MICC</name>